<evidence type="ECO:0000313" key="3">
    <source>
        <dbReference type="Proteomes" id="UP000002358"/>
    </source>
</evidence>
<evidence type="ECO:0000256" key="1">
    <source>
        <dbReference type="SAM" id="MobiDB-lite"/>
    </source>
</evidence>
<protein>
    <submittedName>
        <fullName evidence="2">Uncharacterized protein</fullName>
    </submittedName>
</protein>
<dbReference type="RefSeq" id="XP_031785908.1">
    <property type="nucleotide sequence ID" value="XM_031930048.2"/>
</dbReference>
<sequence>MLEQAQGQISQSTSDDKTIDQNSADSDYVPEDNNNEAYKENSRRNPVKTIVSNNLRWKINEEGEPEGNRTQVKEKDDSDDEFEDEVAAKKIKKDQKIAWSTQERKAVSDYITKYGIPDKVSTAFMNSMKNEYPILNGRDNMKLRAYIHSNRLAKKKKNN</sequence>
<dbReference type="Proteomes" id="UP000002358">
    <property type="component" value="Unassembled WGS sequence"/>
</dbReference>
<accession>A0A7M7R1V5</accession>
<feature type="region of interest" description="Disordered" evidence="1">
    <location>
        <begin position="1"/>
        <end position="84"/>
    </location>
</feature>
<dbReference type="EnsemblMetazoa" id="XM_032602013">
    <property type="protein sequence ID" value="XP_032457904"/>
    <property type="gene ID" value="LOC107981899"/>
</dbReference>
<dbReference type="EnsemblMetazoa" id="XM_032602014">
    <property type="protein sequence ID" value="XP_032457905"/>
    <property type="gene ID" value="LOC107981899"/>
</dbReference>
<dbReference type="AlphaFoldDB" id="A0A7M7R1V5"/>
<feature type="compositionally biased region" description="Polar residues" evidence="1">
    <location>
        <begin position="1"/>
        <end position="13"/>
    </location>
</feature>
<reference evidence="2" key="1">
    <citation type="submission" date="2021-01" db="UniProtKB">
        <authorList>
            <consortium name="EnsemblMetazoa"/>
        </authorList>
    </citation>
    <scope>IDENTIFICATION</scope>
</reference>
<dbReference type="EnsemblMetazoa" id="XM_031930048">
    <property type="protein sequence ID" value="XP_031785908"/>
    <property type="gene ID" value="LOC107981899"/>
</dbReference>
<proteinExistence type="predicted"/>
<dbReference type="RefSeq" id="XP_032457904.1">
    <property type="nucleotide sequence ID" value="XM_032602013.1"/>
</dbReference>
<dbReference type="GeneID" id="107981899"/>
<name>A0A7M7R1V5_NASVI</name>
<keyword evidence="3" id="KW-1185">Reference proteome</keyword>
<evidence type="ECO:0000313" key="2">
    <source>
        <dbReference type="EnsemblMetazoa" id="XP_032457905"/>
    </source>
</evidence>
<dbReference type="RefSeq" id="XP_032457905.1">
    <property type="nucleotide sequence ID" value="XM_032602014.1"/>
</dbReference>
<organism evidence="2 3">
    <name type="scientific">Nasonia vitripennis</name>
    <name type="common">Parasitic wasp</name>
    <dbReference type="NCBI Taxonomy" id="7425"/>
    <lineage>
        <taxon>Eukaryota</taxon>
        <taxon>Metazoa</taxon>
        <taxon>Ecdysozoa</taxon>
        <taxon>Arthropoda</taxon>
        <taxon>Hexapoda</taxon>
        <taxon>Insecta</taxon>
        <taxon>Pterygota</taxon>
        <taxon>Neoptera</taxon>
        <taxon>Endopterygota</taxon>
        <taxon>Hymenoptera</taxon>
        <taxon>Apocrita</taxon>
        <taxon>Proctotrupomorpha</taxon>
        <taxon>Chalcidoidea</taxon>
        <taxon>Pteromalidae</taxon>
        <taxon>Pteromalinae</taxon>
        <taxon>Nasonia</taxon>
    </lineage>
</organism>